<comment type="caution">
    <text evidence="1">The sequence shown here is derived from an EMBL/GenBank/DDBJ whole genome shotgun (WGS) entry which is preliminary data.</text>
</comment>
<dbReference type="Gene3D" id="3.60.10.10">
    <property type="entry name" value="Endonuclease/exonuclease/phosphatase"/>
    <property type="match status" value="1"/>
</dbReference>
<sequence length="157" mass="17079">MKRLRAGWIGECHDAVFSSYARGVAILLRKGLQWRTHRVIVDPSGRYVLLGGTLLDRPCRLVSVYGPNVDDPGFFCEARPPTGEVCERTGLLPVREYTGLLPGELVKCRDPAGGRLARRRSGVLGAVGLSQDCCGAARCSFAAPLTRGEERRGIAVR</sequence>
<organism evidence="1 2">
    <name type="scientific">Pleurodeles waltl</name>
    <name type="common">Iberian ribbed newt</name>
    <dbReference type="NCBI Taxonomy" id="8319"/>
    <lineage>
        <taxon>Eukaryota</taxon>
        <taxon>Metazoa</taxon>
        <taxon>Chordata</taxon>
        <taxon>Craniata</taxon>
        <taxon>Vertebrata</taxon>
        <taxon>Euteleostomi</taxon>
        <taxon>Amphibia</taxon>
        <taxon>Batrachia</taxon>
        <taxon>Caudata</taxon>
        <taxon>Salamandroidea</taxon>
        <taxon>Salamandridae</taxon>
        <taxon>Pleurodelinae</taxon>
        <taxon>Pleurodeles</taxon>
    </lineage>
</organism>
<accession>A0AAV7QXR4</accession>
<reference evidence="1" key="1">
    <citation type="journal article" date="2022" name="bioRxiv">
        <title>Sequencing and chromosome-scale assembly of the giantPleurodeles waltlgenome.</title>
        <authorList>
            <person name="Brown T."/>
            <person name="Elewa A."/>
            <person name="Iarovenko S."/>
            <person name="Subramanian E."/>
            <person name="Araus A.J."/>
            <person name="Petzold A."/>
            <person name="Susuki M."/>
            <person name="Suzuki K.-i.T."/>
            <person name="Hayashi T."/>
            <person name="Toyoda A."/>
            <person name="Oliveira C."/>
            <person name="Osipova E."/>
            <person name="Leigh N.D."/>
            <person name="Simon A."/>
            <person name="Yun M.H."/>
        </authorList>
    </citation>
    <scope>NUCLEOTIDE SEQUENCE</scope>
    <source>
        <strain evidence="1">20211129_DDA</strain>
        <tissue evidence="1">Liver</tissue>
    </source>
</reference>
<evidence type="ECO:0000313" key="1">
    <source>
        <dbReference type="EMBL" id="KAJ1145304.1"/>
    </source>
</evidence>
<proteinExistence type="predicted"/>
<keyword evidence="2" id="KW-1185">Reference proteome</keyword>
<dbReference type="Proteomes" id="UP001066276">
    <property type="component" value="Chromosome 6"/>
</dbReference>
<dbReference type="InterPro" id="IPR036691">
    <property type="entry name" value="Endo/exonu/phosph_ase_sf"/>
</dbReference>
<name>A0AAV7QXR4_PLEWA</name>
<protein>
    <submittedName>
        <fullName evidence="1">Uncharacterized protein</fullName>
    </submittedName>
</protein>
<dbReference type="AlphaFoldDB" id="A0AAV7QXR4"/>
<evidence type="ECO:0000313" key="2">
    <source>
        <dbReference type="Proteomes" id="UP001066276"/>
    </source>
</evidence>
<gene>
    <name evidence="1" type="ORF">NDU88_011593</name>
</gene>
<dbReference type="EMBL" id="JANPWB010000010">
    <property type="protein sequence ID" value="KAJ1145304.1"/>
    <property type="molecule type" value="Genomic_DNA"/>
</dbReference>